<reference evidence="9 10" key="1">
    <citation type="submission" date="2019-03" db="EMBL/GenBank/DDBJ databases">
        <title>Genomic Encyclopedia of Type Strains, Phase III (KMG-III): the genomes of soil and plant-associated and newly described type strains.</title>
        <authorList>
            <person name="Whitman W."/>
        </authorList>
    </citation>
    <scope>NUCLEOTIDE SEQUENCE [LARGE SCALE GENOMIC DNA]</scope>
    <source>
        <strain evidence="9 10">CECT 7378</strain>
    </source>
</reference>
<dbReference type="Gene3D" id="2.70.98.10">
    <property type="match status" value="1"/>
</dbReference>
<dbReference type="SUPFAM" id="SSF74650">
    <property type="entry name" value="Galactose mutarotase-like"/>
    <property type="match status" value="1"/>
</dbReference>
<comment type="similarity">
    <text evidence="2 5">Belongs to the aldose epimerase family.</text>
</comment>
<evidence type="ECO:0000256" key="4">
    <source>
        <dbReference type="ARBA" id="ARBA00023277"/>
    </source>
</evidence>
<dbReference type="InterPro" id="IPR008183">
    <property type="entry name" value="Aldose_1/G6P_1-epimerase"/>
</dbReference>
<protein>
    <recommendedName>
        <fullName evidence="5">Aldose 1-epimerase</fullName>
        <ecNumber evidence="5">5.1.3.3</ecNumber>
    </recommendedName>
</protein>
<dbReference type="InterPro" id="IPR015443">
    <property type="entry name" value="Aldose_1-epimerase"/>
</dbReference>
<accession>A0A4R6M3F5</accession>
<evidence type="ECO:0000256" key="6">
    <source>
        <dbReference type="PIRSR" id="PIRSR005096-1"/>
    </source>
</evidence>
<evidence type="ECO:0000313" key="10">
    <source>
        <dbReference type="Proteomes" id="UP000294656"/>
    </source>
</evidence>
<gene>
    <name evidence="9" type="ORF">DFP79_3165</name>
</gene>
<feature type="binding site" evidence="8">
    <location>
        <begin position="104"/>
        <end position="105"/>
    </location>
    <ligand>
        <name>beta-D-galactose</name>
        <dbReference type="ChEBI" id="CHEBI:27667"/>
    </ligand>
</feature>
<keyword evidence="4 5" id="KW-0119">Carbohydrate metabolism</keyword>
<evidence type="ECO:0000256" key="3">
    <source>
        <dbReference type="ARBA" id="ARBA00023235"/>
    </source>
</evidence>
<dbReference type="InterPro" id="IPR014718">
    <property type="entry name" value="GH-type_carb-bd"/>
</dbReference>
<dbReference type="GO" id="GO:0006006">
    <property type="term" value="P:glucose metabolic process"/>
    <property type="evidence" value="ECO:0007669"/>
    <property type="project" value="TreeGrafter"/>
</dbReference>
<feature type="active site" description="Proton donor" evidence="6">
    <location>
        <position position="201"/>
    </location>
</feature>
<dbReference type="GO" id="GO:0004034">
    <property type="term" value="F:aldose 1-epimerase activity"/>
    <property type="evidence" value="ECO:0007669"/>
    <property type="project" value="UniProtKB-EC"/>
</dbReference>
<keyword evidence="3 5" id="KW-0413">Isomerase</keyword>
<dbReference type="EMBL" id="SNXC01000015">
    <property type="protein sequence ID" value="TDO95807.1"/>
    <property type="molecule type" value="Genomic_DNA"/>
</dbReference>
<name>A0A4R6M3F5_9GAMM</name>
<organism evidence="9 10">
    <name type="scientific">Marinomonas balearica</name>
    <dbReference type="NCBI Taxonomy" id="491947"/>
    <lineage>
        <taxon>Bacteria</taxon>
        <taxon>Pseudomonadati</taxon>
        <taxon>Pseudomonadota</taxon>
        <taxon>Gammaproteobacteria</taxon>
        <taxon>Oceanospirillales</taxon>
        <taxon>Oceanospirillaceae</taxon>
        <taxon>Marinomonas</taxon>
    </lineage>
</organism>
<evidence type="ECO:0000313" key="9">
    <source>
        <dbReference type="EMBL" id="TDO95807.1"/>
    </source>
</evidence>
<evidence type="ECO:0000256" key="5">
    <source>
        <dbReference type="PIRNR" id="PIRNR005096"/>
    </source>
</evidence>
<keyword evidence="10" id="KW-1185">Reference proteome</keyword>
<sequence>MGITIRGRYYEYTIISVVDFPMITVSPFGQINDAAGKSTSTHLITLQLASGVAVSLCDYGARVQSFSSPDKAGVLQNIVLGYPNIETYVQDTSYQGATCGRVANRIADGRFELNGKNIQLEQNEGLNHLHGGYCGVDKAVWAFETDEGANSVTFKLLCTEEHDGYPGNATLCVTYTLLTTGLRIEMKGKVDQGSVLNLVNHAYFNLSGDRSNTILDHELQVFASKFTPTDINNIPLGHCESVENTEFDFRKSRGLDSSDEVFSEEHRGYDTNFCIQQLKGENSNGNEVYPCAVLRHPESNRVLSVFSNMPGLQVYTGGYLDGALPIDEFDTQEESPLRYSGVALETQHYPNSVNQPNFPSPFLKANEEYCHIVEWRMDVY</sequence>
<comment type="caution">
    <text evidence="9">The sequence shown here is derived from an EMBL/GenBank/DDBJ whole genome shotgun (WGS) entry which is preliminary data.</text>
</comment>
<dbReference type="GO" id="GO:0030246">
    <property type="term" value="F:carbohydrate binding"/>
    <property type="evidence" value="ECO:0007669"/>
    <property type="project" value="InterPro"/>
</dbReference>
<dbReference type="Pfam" id="PF01263">
    <property type="entry name" value="Aldose_epim"/>
    <property type="match status" value="1"/>
</dbReference>
<dbReference type="PANTHER" id="PTHR10091">
    <property type="entry name" value="ALDOSE-1-EPIMERASE"/>
    <property type="match status" value="1"/>
</dbReference>
<evidence type="ECO:0000256" key="2">
    <source>
        <dbReference type="ARBA" id="ARBA00006206"/>
    </source>
</evidence>
<comment type="pathway">
    <text evidence="1 5">Carbohydrate metabolism; hexose metabolism.</text>
</comment>
<proteinExistence type="inferred from homology"/>
<evidence type="ECO:0000256" key="7">
    <source>
        <dbReference type="PIRSR" id="PIRSR005096-2"/>
    </source>
</evidence>
<comment type="catalytic activity">
    <reaction evidence="5">
        <text>alpha-D-glucose = beta-D-glucose</text>
        <dbReference type="Rhea" id="RHEA:10264"/>
        <dbReference type="ChEBI" id="CHEBI:15903"/>
        <dbReference type="ChEBI" id="CHEBI:17925"/>
        <dbReference type="EC" id="5.1.3.3"/>
    </reaction>
</comment>
<dbReference type="InterPro" id="IPR047215">
    <property type="entry name" value="Galactose_mutarotase-like"/>
</dbReference>
<dbReference type="GO" id="GO:0033499">
    <property type="term" value="P:galactose catabolic process via UDP-galactose, Leloir pathway"/>
    <property type="evidence" value="ECO:0007669"/>
    <property type="project" value="TreeGrafter"/>
</dbReference>
<dbReference type="AlphaFoldDB" id="A0A4R6M3F5"/>
<dbReference type="InterPro" id="IPR011013">
    <property type="entry name" value="Gal_mutarotase_sf_dom"/>
</dbReference>
<dbReference type="EC" id="5.1.3.3" evidence="5"/>
<dbReference type="PIRSF" id="PIRSF005096">
    <property type="entry name" value="GALM"/>
    <property type="match status" value="1"/>
</dbReference>
<feature type="binding site" evidence="8">
    <location>
        <begin position="201"/>
        <end position="203"/>
    </location>
    <ligand>
        <name>beta-D-galactose</name>
        <dbReference type="ChEBI" id="CHEBI:27667"/>
    </ligand>
</feature>
<dbReference type="PANTHER" id="PTHR10091:SF0">
    <property type="entry name" value="GALACTOSE MUTAROTASE"/>
    <property type="match status" value="1"/>
</dbReference>
<evidence type="ECO:0000256" key="1">
    <source>
        <dbReference type="ARBA" id="ARBA00005028"/>
    </source>
</evidence>
<dbReference type="NCBIfam" id="NF008277">
    <property type="entry name" value="PRK11055.1"/>
    <property type="match status" value="1"/>
</dbReference>
<evidence type="ECO:0000256" key="8">
    <source>
        <dbReference type="PIRSR" id="PIRSR005096-3"/>
    </source>
</evidence>
<dbReference type="CDD" id="cd09019">
    <property type="entry name" value="galactose_mutarotase_like"/>
    <property type="match status" value="1"/>
</dbReference>
<feature type="binding site" evidence="7">
    <location>
        <position position="270"/>
    </location>
    <ligand>
        <name>beta-D-galactose</name>
        <dbReference type="ChEBI" id="CHEBI:27667"/>
    </ligand>
</feature>
<dbReference type="Proteomes" id="UP000294656">
    <property type="component" value="Unassembled WGS sequence"/>
</dbReference>
<dbReference type="UniPathway" id="UPA00242"/>
<feature type="active site" description="Proton acceptor" evidence="6">
    <location>
        <position position="345"/>
    </location>
</feature>